<sequence length="190" mass="20140">MSPERFAVELTPLPTAARVARQRGRLRYQFIVAAVLGVILLLAWLSPQFLPVGPRTLLSDVLPAWALPTVTLLWGISTVIGVSCVVLSLARAKKDLAAIGQGTALYIDSTGLEFVQPVTASATWAEISSLKVTGSGFGAGPRLVMEVGGERVASVPMSFLDAMPAAIDSAVGARSMGRVRLDVSDMDRMF</sequence>
<evidence type="ECO:0000256" key="1">
    <source>
        <dbReference type="SAM" id="Phobius"/>
    </source>
</evidence>
<evidence type="ECO:0000313" key="2">
    <source>
        <dbReference type="EMBL" id="RRD49548.1"/>
    </source>
</evidence>
<protein>
    <submittedName>
        <fullName evidence="2">Uncharacterized protein</fullName>
    </submittedName>
</protein>
<reference evidence="2 3" key="1">
    <citation type="submission" date="2018-11" db="EMBL/GenBank/DDBJ databases">
        <title>Genomes From Bacteria Associated with the Canine Oral Cavity: a Test Case for Automated Genome-Based Taxonomic Assignment.</title>
        <authorList>
            <person name="Coil D.A."/>
            <person name="Jospin G."/>
            <person name="Darling A.E."/>
            <person name="Wallis C."/>
            <person name="Davis I.J."/>
            <person name="Harris S."/>
            <person name="Eisen J.A."/>
            <person name="Holcombe L.J."/>
            <person name="O'Flynn C."/>
        </authorList>
    </citation>
    <scope>NUCLEOTIDE SEQUENCE [LARGE SCALE GENOMIC DNA]</scope>
    <source>
        <strain evidence="2 3">OH2822_COT-296</strain>
    </source>
</reference>
<feature type="transmembrane region" description="Helical" evidence="1">
    <location>
        <begin position="65"/>
        <end position="90"/>
    </location>
</feature>
<organism evidence="2 3">
    <name type="scientific">Arachnia propionica</name>
    <dbReference type="NCBI Taxonomy" id="1750"/>
    <lineage>
        <taxon>Bacteria</taxon>
        <taxon>Bacillati</taxon>
        <taxon>Actinomycetota</taxon>
        <taxon>Actinomycetes</taxon>
        <taxon>Propionibacteriales</taxon>
        <taxon>Propionibacteriaceae</taxon>
        <taxon>Arachnia</taxon>
    </lineage>
</organism>
<dbReference type="EMBL" id="RQYT01000015">
    <property type="protein sequence ID" value="RRD49548.1"/>
    <property type="molecule type" value="Genomic_DNA"/>
</dbReference>
<proteinExistence type="predicted"/>
<dbReference type="OrthoDB" id="3727387at2"/>
<dbReference type="RefSeq" id="WP_125227954.1">
    <property type="nucleotide sequence ID" value="NZ_RQYT01000015.1"/>
</dbReference>
<keyword evidence="1" id="KW-0812">Transmembrane</keyword>
<evidence type="ECO:0000313" key="3">
    <source>
        <dbReference type="Proteomes" id="UP000280935"/>
    </source>
</evidence>
<gene>
    <name evidence="2" type="ORF">EII35_08095</name>
</gene>
<comment type="caution">
    <text evidence="2">The sequence shown here is derived from an EMBL/GenBank/DDBJ whole genome shotgun (WGS) entry which is preliminary data.</text>
</comment>
<keyword evidence="1" id="KW-1133">Transmembrane helix</keyword>
<dbReference type="AlphaFoldDB" id="A0A3P1WUH3"/>
<feature type="transmembrane region" description="Helical" evidence="1">
    <location>
        <begin position="28"/>
        <end position="45"/>
    </location>
</feature>
<dbReference type="Proteomes" id="UP000280935">
    <property type="component" value="Unassembled WGS sequence"/>
</dbReference>
<keyword evidence="1" id="KW-0472">Membrane</keyword>
<accession>A0A3P1WUH3</accession>
<name>A0A3P1WUH3_9ACTN</name>